<dbReference type="FunFam" id="3.30.200.20:FF:000043">
    <property type="entry name" value="Wall-associated receptor kinase 2"/>
    <property type="match status" value="1"/>
</dbReference>
<evidence type="ECO:0000256" key="7">
    <source>
        <dbReference type="ARBA" id="ARBA00022777"/>
    </source>
</evidence>
<evidence type="ECO:0000256" key="16">
    <source>
        <dbReference type="SAM" id="SignalP"/>
    </source>
</evidence>
<evidence type="ECO:0000256" key="12">
    <source>
        <dbReference type="ARBA" id="ARBA00023180"/>
    </source>
</evidence>
<dbReference type="EMBL" id="JBDFQZ010000012">
    <property type="protein sequence ID" value="KAK9673404.1"/>
    <property type="molecule type" value="Genomic_DNA"/>
</dbReference>
<keyword evidence="3" id="KW-0808">Transferase</keyword>
<keyword evidence="11" id="KW-1015">Disulfide bond</keyword>
<feature type="signal peptide" evidence="16">
    <location>
        <begin position="1"/>
        <end position="20"/>
    </location>
</feature>
<dbReference type="InterPro" id="IPR045274">
    <property type="entry name" value="WAK-like"/>
</dbReference>
<evidence type="ECO:0000256" key="6">
    <source>
        <dbReference type="ARBA" id="ARBA00022741"/>
    </source>
</evidence>
<dbReference type="GO" id="GO:0007166">
    <property type="term" value="P:cell surface receptor signaling pathway"/>
    <property type="evidence" value="ECO:0007669"/>
    <property type="project" value="InterPro"/>
</dbReference>
<dbReference type="Gene3D" id="3.30.200.20">
    <property type="entry name" value="Phosphorylase Kinase, domain 1"/>
    <property type="match status" value="1"/>
</dbReference>
<evidence type="ECO:0000256" key="8">
    <source>
        <dbReference type="ARBA" id="ARBA00022840"/>
    </source>
</evidence>
<evidence type="ECO:0000313" key="19">
    <source>
        <dbReference type="Proteomes" id="UP001443914"/>
    </source>
</evidence>
<dbReference type="InterPro" id="IPR001245">
    <property type="entry name" value="Ser-Thr/Tyr_kinase_cat_dom"/>
</dbReference>
<dbReference type="EMBL" id="JBDFQZ010000012">
    <property type="protein sequence ID" value="KAK9673403.1"/>
    <property type="molecule type" value="Genomic_DNA"/>
</dbReference>
<dbReference type="GO" id="GO:0030247">
    <property type="term" value="F:polysaccharide binding"/>
    <property type="evidence" value="ECO:0007669"/>
    <property type="project" value="InterPro"/>
</dbReference>
<sequence length="727" mass="81064">MVSLVFLVLQLLPLLNVGVGSIISMPNCIDHCGDVQIPYPFGIGANCYREPPYEIICNASFGSPKPFLREFNLEVLDINWPGRYSLRDPREPNSEDKGQMITVGMPRQNLCTSDGAKEIRSYDFKGSPYLYSMEDNVLMMEGCGGSALLKNRDRQVLAGCASVCDSDAPNKSGATCYGIGCCQASIIVRDEGYRSGVGVDYYEINVAFEQTIKSNICKASVALIDSSSMESFKGSLSNLQIFPTTLFWMGAVGQPEPFWEKNNLSLITPGLECQFGYEGNPNIPHGCQVVEECRKCKSRCKMDYNQAGQGFYHCEKHWLLRRAPFLGFISGLGFVLLVLSSYWLYRYVKRRREIRRKAEHFKRNGGLLLQQQISADKGAVQTTKIFAVTELEKATDNFNENRILGQGGQGTVYKGMLMDGKIVAIKKAKKVDESQVGQFVNEVVILSQINHRNVVKLLGCCLETEVPILVYEFVPNRTLYEHLHGQSEDFHVGWKMRLQIAAESAGAVAYLHSSSSAAIYHRDIKSTNILLDEKYRAKVSDFGTSKSINIDQTHVTTVVLGTYGYLDPEYFQSNQFTEKSDVYSFGVVLVELITGKKPICPTGDGGWISLATEFLTHMEDSRLLDMLDARIIDEGKEDEFMAVAELARKCLNINGKQRPIMKEIALLLDGIRSSQMRFVTDLRPAETNHAITEVIYSDGGPFGEGTCFVDDDPPACSVEILPLMTRD</sequence>
<gene>
    <name evidence="18" type="ORF">RND81_12G165500</name>
</gene>
<dbReference type="PROSITE" id="PS50011">
    <property type="entry name" value="PROTEIN_KINASE_DOM"/>
    <property type="match status" value="1"/>
</dbReference>
<dbReference type="SMART" id="SM00220">
    <property type="entry name" value="S_TKc"/>
    <property type="match status" value="1"/>
</dbReference>
<evidence type="ECO:0000256" key="3">
    <source>
        <dbReference type="ARBA" id="ARBA00022679"/>
    </source>
</evidence>
<dbReference type="GO" id="GO:0004674">
    <property type="term" value="F:protein serine/threonine kinase activity"/>
    <property type="evidence" value="ECO:0007669"/>
    <property type="project" value="UniProtKB-KW"/>
</dbReference>
<accession>A0AAW1HBH7</accession>
<dbReference type="Proteomes" id="UP001443914">
    <property type="component" value="Unassembled WGS sequence"/>
</dbReference>
<evidence type="ECO:0000256" key="9">
    <source>
        <dbReference type="ARBA" id="ARBA00022989"/>
    </source>
</evidence>
<evidence type="ECO:0000259" key="17">
    <source>
        <dbReference type="PROSITE" id="PS50011"/>
    </source>
</evidence>
<evidence type="ECO:0000256" key="5">
    <source>
        <dbReference type="ARBA" id="ARBA00022729"/>
    </source>
</evidence>
<dbReference type="Pfam" id="PF13947">
    <property type="entry name" value="GUB_WAK_bind"/>
    <property type="match status" value="1"/>
</dbReference>
<evidence type="ECO:0000256" key="4">
    <source>
        <dbReference type="ARBA" id="ARBA00022692"/>
    </source>
</evidence>
<evidence type="ECO:0000256" key="10">
    <source>
        <dbReference type="ARBA" id="ARBA00023136"/>
    </source>
</evidence>
<feature type="domain" description="Protein kinase" evidence="17">
    <location>
        <begin position="398"/>
        <end position="679"/>
    </location>
</feature>
<keyword evidence="6" id="KW-0547">Nucleotide-binding</keyword>
<evidence type="ECO:0000256" key="2">
    <source>
        <dbReference type="ARBA" id="ARBA00022527"/>
    </source>
</evidence>
<dbReference type="Gene3D" id="1.10.510.10">
    <property type="entry name" value="Transferase(Phosphotransferase) domain 1"/>
    <property type="match status" value="1"/>
</dbReference>
<dbReference type="Pfam" id="PF07714">
    <property type="entry name" value="PK_Tyr_Ser-Thr"/>
    <property type="match status" value="1"/>
</dbReference>
<dbReference type="PANTHER" id="PTHR27005:SF521">
    <property type="entry name" value="WALL-ASSOCIATED RECEPTOR KINASE-LIKE 6"/>
    <property type="match status" value="1"/>
</dbReference>
<name>A0AAW1HBH7_SAPOF</name>
<protein>
    <recommendedName>
        <fullName evidence="17">Protein kinase domain-containing protein</fullName>
    </recommendedName>
</protein>
<reference evidence="18 19" key="1">
    <citation type="submission" date="2024-03" db="EMBL/GenBank/DDBJ databases">
        <title>WGS assembly of Saponaria officinalis var. Norfolk2.</title>
        <authorList>
            <person name="Jenkins J."/>
            <person name="Shu S."/>
            <person name="Grimwood J."/>
            <person name="Barry K."/>
            <person name="Goodstein D."/>
            <person name="Schmutz J."/>
            <person name="Leebens-Mack J."/>
            <person name="Osbourn A."/>
        </authorList>
    </citation>
    <scope>NUCLEOTIDE SEQUENCE [LARGE SCALE GENOMIC DNA]</scope>
    <source>
        <strain evidence="19">cv. Norfolk2</strain>
        <strain evidence="18">JIC</strain>
        <tissue evidence="18">Leaf</tissue>
    </source>
</reference>
<dbReference type="SUPFAM" id="SSF56112">
    <property type="entry name" value="Protein kinase-like (PK-like)"/>
    <property type="match status" value="1"/>
</dbReference>
<dbReference type="InterPro" id="IPR011009">
    <property type="entry name" value="Kinase-like_dom_sf"/>
</dbReference>
<keyword evidence="12" id="KW-0325">Glycoprotein</keyword>
<dbReference type="FunFam" id="1.10.510.10:FF:000084">
    <property type="entry name" value="Wall-associated receptor kinase 2"/>
    <property type="match status" value="1"/>
</dbReference>
<comment type="subcellular location">
    <subcellularLocation>
        <location evidence="1">Membrane</location>
        <topology evidence="1">Single-pass type I membrane protein</topology>
    </subcellularLocation>
</comment>
<dbReference type="PROSITE" id="PS00108">
    <property type="entry name" value="PROTEIN_KINASE_ST"/>
    <property type="match status" value="1"/>
</dbReference>
<keyword evidence="19" id="KW-1185">Reference proteome</keyword>
<evidence type="ECO:0000256" key="13">
    <source>
        <dbReference type="ARBA" id="ARBA00047558"/>
    </source>
</evidence>
<comment type="caution">
    <text evidence="18">The sequence shown here is derived from an EMBL/GenBank/DDBJ whole genome shotgun (WGS) entry which is preliminary data.</text>
</comment>
<comment type="catalytic activity">
    <reaction evidence="13">
        <text>L-seryl-[protein] + ATP = O-phospho-L-seryl-[protein] + ADP + H(+)</text>
        <dbReference type="Rhea" id="RHEA:17989"/>
        <dbReference type="Rhea" id="RHEA-COMP:9863"/>
        <dbReference type="Rhea" id="RHEA-COMP:11604"/>
        <dbReference type="ChEBI" id="CHEBI:15378"/>
        <dbReference type="ChEBI" id="CHEBI:29999"/>
        <dbReference type="ChEBI" id="CHEBI:30616"/>
        <dbReference type="ChEBI" id="CHEBI:83421"/>
        <dbReference type="ChEBI" id="CHEBI:456216"/>
    </reaction>
</comment>
<comment type="catalytic activity">
    <reaction evidence="14">
        <text>L-threonyl-[protein] + ATP = O-phospho-L-threonyl-[protein] + ADP + H(+)</text>
        <dbReference type="Rhea" id="RHEA:46608"/>
        <dbReference type="Rhea" id="RHEA-COMP:11060"/>
        <dbReference type="Rhea" id="RHEA-COMP:11605"/>
        <dbReference type="ChEBI" id="CHEBI:15378"/>
        <dbReference type="ChEBI" id="CHEBI:30013"/>
        <dbReference type="ChEBI" id="CHEBI:30616"/>
        <dbReference type="ChEBI" id="CHEBI:61977"/>
        <dbReference type="ChEBI" id="CHEBI:456216"/>
    </reaction>
</comment>
<keyword evidence="10 15" id="KW-0472">Membrane</keyword>
<keyword evidence="2" id="KW-0723">Serine/threonine-protein kinase</keyword>
<feature type="transmembrane region" description="Helical" evidence="15">
    <location>
        <begin position="325"/>
        <end position="345"/>
    </location>
</feature>
<proteinExistence type="predicted"/>
<dbReference type="InterPro" id="IPR000719">
    <property type="entry name" value="Prot_kinase_dom"/>
</dbReference>
<keyword evidence="9 15" id="KW-1133">Transmembrane helix</keyword>
<dbReference type="GO" id="GO:0005886">
    <property type="term" value="C:plasma membrane"/>
    <property type="evidence" value="ECO:0007669"/>
    <property type="project" value="TreeGrafter"/>
</dbReference>
<keyword evidence="8" id="KW-0067">ATP-binding</keyword>
<evidence type="ECO:0000313" key="18">
    <source>
        <dbReference type="EMBL" id="KAK9673403.1"/>
    </source>
</evidence>
<organism evidence="18 19">
    <name type="scientific">Saponaria officinalis</name>
    <name type="common">Common soapwort</name>
    <name type="synonym">Lychnis saponaria</name>
    <dbReference type="NCBI Taxonomy" id="3572"/>
    <lineage>
        <taxon>Eukaryota</taxon>
        <taxon>Viridiplantae</taxon>
        <taxon>Streptophyta</taxon>
        <taxon>Embryophyta</taxon>
        <taxon>Tracheophyta</taxon>
        <taxon>Spermatophyta</taxon>
        <taxon>Magnoliopsida</taxon>
        <taxon>eudicotyledons</taxon>
        <taxon>Gunneridae</taxon>
        <taxon>Pentapetalae</taxon>
        <taxon>Caryophyllales</taxon>
        <taxon>Caryophyllaceae</taxon>
        <taxon>Caryophylleae</taxon>
        <taxon>Saponaria</taxon>
    </lineage>
</organism>
<keyword evidence="4 15" id="KW-0812">Transmembrane</keyword>
<feature type="chain" id="PRO_5044717781" description="Protein kinase domain-containing protein" evidence="16">
    <location>
        <begin position="21"/>
        <end position="727"/>
    </location>
</feature>
<dbReference type="PANTHER" id="PTHR27005">
    <property type="entry name" value="WALL-ASSOCIATED RECEPTOR KINASE-LIKE 21"/>
    <property type="match status" value="1"/>
</dbReference>
<evidence type="ECO:0000256" key="11">
    <source>
        <dbReference type="ARBA" id="ARBA00023157"/>
    </source>
</evidence>
<evidence type="ECO:0000256" key="15">
    <source>
        <dbReference type="SAM" id="Phobius"/>
    </source>
</evidence>
<dbReference type="AlphaFoldDB" id="A0AAW1HBH7"/>
<evidence type="ECO:0000256" key="1">
    <source>
        <dbReference type="ARBA" id="ARBA00004479"/>
    </source>
</evidence>
<keyword evidence="5 16" id="KW-0732">Signal</keyword>
<keyword evidence="7" id="KW-0418">Kinase</keyword>
<dbReference type="InterPro" id="IPR025287">
    <property type="entry name" value="WAK_GUB"/>
</dbReference>
<evidence type="ECO:0000256" key="14">
    <source>
        <dbReference type="ARBA" id="ARBA00047951"/>
    </source>
</evidence>
<dbReference type="GO" id="GO:0005524">
    <property type="term" value="F:ATP binding"/>
    <property type="evidence" value="ECO:0007669"/>
    <property type="project" value="UniProtKB-KW"/>
</dbReference>
<dbReference type="InterPro" id="IPR008271">
    <property type="entry name" value="Ser/Thr_kinase_AS"/>
</dbReference>